<protein>
    <submittedName>
        <fullName evidence="5">Phage tail tape measure protein</fullName>
    </submittedName>
</protein>
<evidence type="ECO:0000256" key="2">
    <source>
        <dbReference type="SAM" id="Coils"/>
    </source>
</evidence>
<name>A0A9X9G0K3_9GAMM</name>
<keyword evidence="3" id="KW-0812">Transmembrane</keyword>
<organism evidence="5 6">
    <name type="scientific">Serratia ureilytica</name>
    <dbReference type="NCBI Taxonomy" id="300181"/>
    <lineage>
        <taxon>Bacteria</taxon>
        <taxon>Pseudomonadati</taxon>
        <taxon>Pseudomonadota</taxon>
        <taxon>Gammaproteobacteria</taxon>
        <taxon>Enterobacterales</taxon>
        <taxon>Yersiniaceae</taxon>
        <taxon>Serratia</taxon>
    </lineage>
</organism>
<dbReference type="AlphaFoldDB" id="A0A9X9G0K3"/>
<dbReference type="NCBIfam" id="TIGR01760">
    <property type="entry name" value="tape_meas_TP901"/>
    <property type="match status" value="2"/>
</dbReference>
<evidence type="ECO:0000313" key="6">
    <source>
        <dbReference type="Proteomes" id="UP000321307"/>
    </source>
</evidence>
<keyword evidence="2" id="KW-0175">Coiled coil</keyword>
<keyword evidence="3" id="KW-0472">Membrane</keyword>
<dbReference type="InterPro" id="IPR010090">
    <property type="entry name" value="Phage_tape_meas"/>
</dbReference>
<dbReference type="RefSeq" id="WP_147839185.1">
    <property type="nucleotide sequence ID" value="NZ_VOUP01000051.1"/>
</dbReference>
<sequence>MSNSRQELESQNEIVIGLQAIAKQSKELMRQLRRPSGDKNLYNSLGQDIQRAEKKVKHLRRQENDIDAFQKTNQSLAETNKLLAASRKKSAALAMLTKDREPSQRSRFMNKEIAQVAETINALEKKRDLLATIDKSQRHHLTQQGINLQSLGNERKNLRDGRINAGAAIVTLKEQRQSIAQERYRSAQAGNQARLDKLEKLRNTSSAGFSVAKSAAIGGANLLAPGIEFEKQLSQLRAQLNLGKSDPQLTALEQQARGMSQSGYTPDQALQAQTALAKQGLNAKEILTASPAALTLSAATGSSVNETAATMTEMQRSFNLGPDQFDRIADVLALASNQYGMDVRAVGAAMKSKATTGADIFSAAQQIAPLGREKLQANQVAGSAQHLVTVKGDNIEGDIQKLFASWDSLRINLFTGQNAALRELTQTATEWLVKLNTWITNNPALAGTLLQVAGGLTLLLGGLSGVSLVATQVLSGFSIISGAILKAGQAMMWLGRIAMANPLLAIVGLVALAAFTLIENWDKVGPFFSHLWEQISAGCEALKNYISDTIDGWIKQLTSLTEYLPDWMQFGDKSGTSGNAENGSAWFAGKFDRGGDIPAGQFGIVGENGPELVSGPVQVTGRRHTAAMSAALLSLSAPVMPASPVAGSPVTQIQVPSVTINITAGAGQNEQDIGREVARQFELLAHRQAANARSRMS</sequence>
<evidence type="ECO:0000313" key="5">
    <source>
        <dbReference type="EMBL" id="TXE23103.1"/>
    </source>
</evidence>
<feature type="domain" description="Phage tail tape measure protein" evidence="4">
    <location>
        <begin position="254"/>
        <end position="360"/>
    </location>
</feature>
<comment type="caution">
    <text evidence="5">The sequence shown here is derived from an EMBL/GenBank/DDBJ whole genome shotgun (WGS) entry which is preliminary data.</text>
</comment>
<proteinExistence type="predicted"/>
<evidence type="ECO:0000256" key="3">
    <source>
        <dbReference type="SAM" id="Phobius"/>
    </source>
</evidence>
<feature type="transmembrane region" description="Helical" evidence="3">
    <location>
        <begin position="458"/>
        <end position="485"/>
    </location>
</feature>
<feature type="coiled-coil region" evidence="2">
    <location>
        <begin position="42"/>
        <end position="79"/>
    </location>
</feature>
<dbReference type="PANTHER" id="PTHR37813">
    <property type="entry name" value="FELS-2 PROPHAGE PROTEIN"/>
    <property type="match status" value="1"/>
</dbReference>
<dbReference type="Proteomes" id="UP000321307">
    <property type="component" value="Unassembled WGS sequence"/>
</dbReference>
<dbReference type="PANTHER" id="PTHR37813:SF1">
    <property type="entry name" value="FELS-2 PROPHAGE PROTEIN"/>
    <property type="match status" value="1"/>
</dbReference>
<evidence type="ECO:0000259" key="4">
    <source>
        <dbReference type="Pfam" id="PF10145"/>
    </source>
</evidence>
<keyword evidence="3" id="KW-1133">Transmembrane helix</keyword>
<dbReference type="EMBL" id="VOUP01000051">
    <property type="protein sequence ID" value="TXE23103.1"/>
    <property type="molecule type" value="Genomic_DNA"/>
</dbReference>
<gene>
    <name evidence="5" type="ORF">FOT63_24590</name>
</gene>
<feature type="transmembrane region" description="Helical" evidence="3">
    <location>
        <begin position="497"/>
        <end position="518"/>
    </location>
</feature>
<accession>A0A9X9G0K3</accession>
<reference evidence="5 6" key="1">
    <citation type="submission" date="2019-07" db="EMBL/GenBank/DDBJ databases">
        <title>Serratia strains were isolated from fresh produce.</title>
        <authorList>
            <person name="Cho G.-S."/>
            <person name="Stein M."/>
            <person name="Lee W."/>
            <person name="Suh S.H."/>
            <person name="Franz C.M.A.P."/>
        </authorList>
    </citation>
    <scope>NUCLEOTIDE SEQUENCE [LARGE SCALE GENOMIC DNA]</scope>
    <source>
        <strain evidence="5 6">S17</strain>
    </source>
</reference>
<evidence type="ECO:0000256" key="1">
    <source>
        <dbReference type="ARBA" id="ARBA00022612"/>
    </source>
</evidence>
<dbReference type="Pfam" id="PF10145">
    <property type="entry name" value="PhageMin_Tail"/>
    <property type="match status" value="1"/>
</dbReference>
<keyword evidence="1" id="KW-1188">Viral release from host cell</keyword>